<dbReference type="GO" id="GO:0008843">
    <property type="term" value="F:endochitinase activity"/>
    <property type="evidence" value="ECO:0007669"/>
    <property type="project" value="UniProtKB-EC"/>
</dbReference>
<dbReference type="InterPro" id="IPR017853">
    <property type="entry name" value="GH"/>
</dbReference>
<keyword evidence="6" id="KW-0119">Carbohydrate metabolism</keyword>
<dbReference type="GO" id="GO:0005576">
    <property type="term" value="C:extracellular region"/>
    <property type="evidence" value="ECO:0007669"/>
    <property type="project" value="TreeGrafter"/>
</dbReference>
<dbReference type="InterPro" id="IPR001223">
    <property type="entry name" value="Glyco_hydro18_cat"/>
</dbReference>
<dbReference type="SMART" id="SM00636">
    <property type="entry name" value="Glyco_18"/>
    <property type="match status" value="1"/>
</dbReference>
<comment type="caution">
    <text evidence="11">The sequence shown here is derived from an EMBL/GenBank/DDBJ whole genome shotgun (WGS) entry which is preliminary data.</text>
</comment>
<dbReference type="GO" id="GO:0000272">
    <property type="term" value="P:polysaccharide catabolic process"/>
    <property type="evidence" value="ECO:0007669"/>
    <property type="project" value="UniProtKB-KW"/>
</dbReference>
<name>A0A4Z1NYA1_9PEZI</name>
<protein>
    <recommendedName>
        <fullName evidence="3">chitinase</fullName>
        <ecNumber evidence="3">3.2.1.14</ecNumber>
    </recommendedName>
</protein>
<evidence type="ECO:0000256" key="4">
    <source>
        <dbReference type="ARBA" id="ARBA00022801"/>
    </source>
</evidence>
<dbReference type="InterPro" id="IPR029070">
    <property type="entry name" value="Chitinase_insertion_sf"/>
</dbReference>
<evidence type="ECO:0000313" key="12">
    <source>
        <dbReference type="Proteomes" id="UP000298493"/>
    </source>
</evidence>
<comment type="catalytic activity">
    <reaction evidence="1">
        <text>Random endo-hydrolysis of N-acetyl-beta-D-glucosaminide (1-&gt;4)-beta-linkages in chitin and chitodextrins.</text>
        <dbReference type="EC" id="3.2.1.14"/>
    </reaction>
</comment>
<dbReference type="SUPFAM" id="SSF51445">
    <property type="entry name" value="(Trans)glycosidases"/>
    <property type="match status" value="1"/>
</dbReference>
<keyword evidence="4 9" id="KW-0378">Hydrolase</keyword>
<dbReference type="EMBL" id="SNSC02000018">
    <property type="protein sequence ID" value="TID16489.1"/>
    <property type="molecule type" value="Genomic_DNA"/>
</dbReference>
<evidence type="ECO:0000259" key="10">
    <source>
        <dbReference type="PROSITE" id="PS51910"/>
    </source>
</evidence>
<proteinExistence type="inferred from homology"/>
<dbReference type="Pfam" id="PF00704">
    <property type="entry name" value="Glyco_hydro_18"/>
    <property type="match status" value="1"/>
</dbReference>
<dbReference type="GO" id="GO:0006032">
    <property type="term" value="P:chitin catabolic process"/>
    <property type="evidence" value="ECO:0007669"/>
    <property type="project" value="UniProtKB-KW"/>
</dbReference>
<accession>A0A4Z1NYA1</accession>
<gene>
    <name evidence="11" type="ORF">E6O75_ATG11607</name>
</gene>
<organism evidence="11 12">
    <name type="scientific">Venturia nashicola</name>
    <dbReference type="NCBI Taxonomy" id="86259"/>
    <lineage>
        <taxon>Eukaryota</taxon>
        <taxon>Fungi</taxon>
        <taxon>Dikarya</taxon>
        <taxon>Ascomycota</taxon>
        <taxon>Pezizomycotina</taxon>
        <taxon>Dothideomycetes</taxon>
        <taxon>Pleosporomycetidae</taxon>
        <taxon>Venturiales</taxon>
        <taxon>Venturiaceae</taxon>
        <taxon>Venturia</taxon>
    </lineage>
</organism>
<evidence type="ECO:0000256" key="6">
    <source>
        <dbReference type="ARBA" id="ARBA00023277"/>
    </source>
</evidence>
<dbReference type="STRING" id="86259.A0A4Z1NYA1"/>
<keyword evidence="8" id="KW-0624">Polysaccharide degradation</keyword>
<dbReference type="AlphaFoldDB" id="A0A4Z1NYA1"/>
<dbReference type="Gene3D" id="3.20.20.80">
    <property type="entry name" value="Glycosidases"/>
    <property type="match status" value="1"/>
</dbReference>
<evidence type="ECO:0000256" key="7">
    <source>
        <dbReference type="ARBA" id="ARBA00023295"/>
    </source>
</evidence>
<dbReference type="SUPFAM" id="SSF54556">
    <property type="entry name" value="Chitinase insertion domain"/>
    <property type="match status" value="1"/>
</dbReference>
<dbReference type="PROSITE" id="PS01095">
    <property type="entry name" value="GH18_1"/>
    <property type="match status" value="1"/>
</dbReference>
<dbReference type="InterPro" id="IPR050314">
    <property type="entry name" value="Glycosyl_Hydrlase_18"/>
</dbReference>
<evidence type="ECO:0000256" key="1">
    <source>
        <dbReference type="ARBA" id="ARBA00000822"/>
    </source>
</evidence>
<dbReference type="Gene3D" id="3.10.50.10">
    <property type="match status" value="1"/>
</dbReference>
<feature type="domain" description="GH18" evidence="10">
    <location>
        <begin position="37"/>
        <end position="374"/>
    </location>
</feature>
<evidence type="ECO:0000256" key="5">
    <source>
        <dbReference type="ARBA" id="ARBA00023024"/>
    </source>
</evidence>
<evidence type="ECO:0000256" key="2">
    <source>
        <dbReference type="ARBA" id="ARBA00008682"/>
    </source>
</evidence>
<dbReference type="Proteomes" id="UP000298493">
    <property type="component" value="Unassembled WGS sequence"/>
</dbReference>
<dbReference type="PANTHER" id="PTHR11177:SF228">
    <property type="entry name" value="CHITINASE"/>
    <property type="match status" value="1"/>
</dbReference>
<dbReference type="InterPro" id="IPR001579">
    <property type="entry name" value="Glyco_hydro_18_chit_AS"/>
</dbReference>
<reference evidence="11 12" key="1">
    <citation type="submission" date="2019-04" db="EMBL/GenBank/DDBJ databases">
        <title>High contiguity whole genome sequence and gene annotation resource for two Venturia nashicola isolates.</title>
        <authorList>
            <person name="Prokchorchik M."/>
            <person name="Won K."/>
            <person name="Lee Y."/>
            <person name="Choi E.D."/>
            <person name="Segonzac C."/>
            <person name="Sohn K.H."/>
        </authorList>
    </citation>
    <scope>NUCLEOTIDE SEQUENCE [LARGE SCALE GENOMIC DNA]</scope>
    <source>
        <strain evidence="11 12">PRI2</strain>
    </source>
</reference>
<dbReference type="EC" id="3.2.1.14" evidence="3"/>
<keyword evidence="12" id="KW-1185">Reference proteome</keyword>
<sequence>MFGPARPHWLEQAENAFHRRPKHHAQSKWSSPPMQMYANAVYYPNYRASLECPPSSLRCDIISHIFYAFVAIGDSGEVYLNNQETDCSIPIDGTQGCLRALAQLKSRYSHLKLILSIGGARGNKAAFSNASLDESRRTRFATSARCLVDQYQFDGIDVDWEYPESWEGENYVQLMACLRWHLPAPQYILSTALPAGEWLLSRYDLPRLAPSIDFLNLMAYDYTGDWGDPRISGHHAQLYPNHGGGSTHPAIDYILGTGFPPNKLLLGCPCYGWSFLNCNNINQPCDNCGGAGGAFDYKDLPRPGTQECVDEGPVAAFCVGGDGGFVTYDNVDTVAAKARYAKSRGLGGMFFWHGLADKEGDKSLVYTSYETLHE</sequence>
<dbReference type="OrthoDB" id="76388at2759"/>
<dbReference type="GO" id="GO:0008061">
    <property type="term" value="F:chitin binding"/>
    <property type="evidence" value="ECO:0007669"/>
    <property type="project" value="InterPro"/>
</dbReference>
<evidence type="ECO:0000256" key="8">
    <source>
        <dbReference type="ARBA" id="ARBA00023326"/>
    </source>
</evidence>
<comment type="similarity">
    <text evidence="2">Belongs to the glycosyl hydrolase 18 family. Chitinase class V subfamily.</text>
</comment>
<dbReference type="InterPro" id="IPR011583">
    <property type="entry name" value="Chitinase_II/V-like_cat"/>
</dbReference>
<evidence type="ECO:0000256" key="9">
    <source>
        <dbReference type="RuleBase" id="RU000489"/>
    </source>
</evidence>
<keyword evidence="7 9" id="KW-0326">Glycosidase</keyword>
<keyword evidence="5" id="KW-0146">Chitin degradation</keyword>
<evidence type="ECO:0000313" key="11">
    <source>
        <dbReference type="EMBL" id="TID16489.1"/>
    </source>
</evidence>
<evidence type="ECO:0000256" key="3">
    <source>
        <dbReference type="ARBA" id="ARBA00012729"/>
    </source>
</evidence>
<dbReference type="PROSITE" id="PS51910">
    <property type="entry name" value="GH18_2"/>
    <property type="match status" value="1"/>
</dbReference>
<dbReference type="PANTHER" id="PTHR11177">
    <property type="entry name" value="CHITINASE"/>
    <property type="match status" value="1"/>
</dbReference>